<sequence>MALPQAKRKKDADEACMLHGQIKDMERQKTALKAESEEFDRKIDEVRAETRSIEARTTGMKYTRSVPMIDLDVLDAIRAEDLAAAFSELKKILEQFLNKLQSVVENNMVGRYKQLLEILKEASQDNKKDLIAKATKSTFLTISEMLNAWLKRNSPPFTSRKCLYMG</sequence>
<name>R7YJY7_CONA1</name>
<keyword evidence="1" id="KW-0175">Coiled coil</keyword>
<dbReference type="HOGENOM" id="CLU_1602617_0_0_1"/>
<protein>
    <submittedName>
        <fullName evidence="2">Uncharacterized protein</fullName>
    </submittedName>
</protein>
<dbReference type="EMBL" id="JH767558">
    <property type="protein sequence ID" value="EON62188.1"/>
    <property type="molecule type" value="Genomic_DNA"/>
</dbReference>
<proteinExistence type="predicted"/>
<feature type="coiled-coil region" evidence="1">
    <location>
        <begin position="22"/>
        <end position="49"/>
    </location>
</feature>
<organism evidence="2 3">
    <name type="scientific">Coniosporium apollinis (strain CBS 100218)</name>
    <name type="common">Rock-inhabiting black yeast</name>
    <dbReference type="NCBI Taxonomy" id="1168221"/>
    <lineage>
        <taxon>Eukaryota</taxon>
        <taxon>Fungi</taxon>
        <taxon>Dikarya</taxon>
        <taxon>Ascomycota</taxon>
        <taxon>Pezizomycotina</taxon>
        <taxon>Dothideomycetes</taxon>
        <taxon>Dothideomycetes incertae sedis</taxon>
        <taxon>Coniosporium</taxon>
    </lineage>
</organism>
<reference evidence="3" key="1">
    <citation type="submission" date="2012-06" db="EMBL/GenBank/DDBJ databases">
        <title>The genome sequence of Coniosporium apollinis CBS 100218.</title>
        <authorList>
            <consortium name="The Broad Institute Genome Sequencing Platform"/>
            <person name="Cuomo C."/>
            <person name="Gorbushina A."/>
            <person name="Noack S."/>
            <person name="Walker B."/>
            <person name="Young S.K."/>
            <person name="Zeng Q."/>
            <person name="Gargeya S."/>
            <person name="Fitzgerald M."/>
            <person name="Haas B."/>
            <person name="Abouelleil A."/>
            <person name="Alvarado L."/>
            <person name="Arachchi H.M."/>
            <person name="Berlin A.M."/>
            <person name="Chapman S.B."/>
            <person name="Goldberg J."/>
            <person name="Griggs A."/>
            <person name="Gujja S."/>
            <person name="Hansen M."/>
            <person name="Howarth C."/>
            <person name="Imamovic A."/>
            <person name="Larimer J."/>
            <person name="McCowan C."/>
            <person name="Montmayeur A."/>
            <person name="Murphy C."/>
            <person name="Neiman D."/>
            <person name="Pearson M."/>
            <person name="Priest M."/>
            <person name="Roberts A."/>
            <person name="Saif S."/>
            <person name="Shea T."/>
            <person name="Sisk P."/>
            <person name="Sykes S."/>
            <person name="Wortman J."/>
            <person name="Nusbaum C."/>
            <person name="Birren B."/>
        </authorList>
    </citation>
    <scope>NUCLEOTIDE SEQUENCE [LARGE SCALE GENOMIC DNA]</scope>
    <source>
        <strain evidence="3">CBS 100218</strain>
    </source>
</reference>
<dbReference type="GeneID" id="19898719"/>
<dbReference type="Proteomes" id="UP000016924">
    <property type="component" value="Unassembled WGS sequence"/>
</dbReference>
<dbReference type="AlphaFoldDB" id="R7YJY7"/>
<keyword evidence="3" id="KW-1185">Reference proteome</keyword>
<gene>
    <name evidence="2" type="ORF">W97_01408</name>
</gene>
<evidence type="ECO:0000313" key="3">
    <source>
        <dbReference type="Proteomes" id="UP000016924"/>
    </source>
</evidence>
<evidence type="ECO:0000256" key="1">
    <source>
        <dbReference type="SAM" id="Coils"/>
    </source>
</evidence>
<evidence type="ECO:0000313" key="2">
    <source>
        <dbReference type="EMBL" id="EON62188.1"/>
    </source>
</evidence>
<accession>R7YJY7</accession>
<dbReference type="RefSeq" id="XP_007777505.1">
    <property type="nucleotide sequence ID" value="XM_007779315.1"/>
</dbReference>